<dbReference type="Proteomes" id="UP000323502">
    <property type="component" value="Unassembled WGS sequence"/>
</dbReference>
<comment type="cofactor">
    <cofactor evidence="1">
        <name>Mg(2+)</name>
        <dbReference type="ChEBI" id="CHEBI:18420"/>
    </cofactor>
</comment>
<dbReference type="InterPro" id="IPR015813">
    <property type="entry name" value="Pyrv/PenolPyrv_kinase-like_dom"/>
</dbReference>
<proteinExistence type="inferred from homology"/>
<evidence type="ECO:0000313" key="10">
    <source>
        <dbReference type="Proteomes" id="UP000323502"/>
    </source>
</evidence>
<dbReference type="InterPro" id="IPR005000">
    <property type="entry name" value="Aldolase/citrate-lyase_domain"/>
</dbReference>
<evidence type="ECO:0000259" key="7">
    <source>
        <dbReference type="Pfam" id="PF03328"/>
    </source>
</evidence>
<feature type="domain" description="HpcH/HpaI aldolase/citrate lyase" evidence="7">
    <location>
        <begin position="6"/>
        <end position="217"/>
    </location>
</feature>
<feature type="binding site" evidence="5">
    <location>
        <position position="120"/>
    </location>
    <ligand>
        <name>substrate</name>
    </ligand>
</feature>
<evidence type="ECO:0000313" key="9">
    <source>
        <dbReference type="EMBL" id="SDE81532.1"/>
    </source>
</evidence>
<dbReference type="Gene3D" id="3.20.20.60">
    <property type="entry name" value="Phosphoenolpyruvate-binding domains"/>
    <property type="match status" value="1"/>
</dbReference>
<reference evidence="9 10" key="1">
    <citation type="submission" date="2016-10" db="EMBL/GenBank/DDBJ databases">
        <authorList>
            <person name="Varghese N."/>
            <person name="Submissions S."/>
        </authorList>
    </citation>
    <scope>NUCLEOTIDE SEQUENCE [LARGE SCALE GENOMIC DNA]</scope>
    <source>
        <strain evidence="9 10">S7-754</strain>
    </source>
</reference>
<keyword evidence="9" id="KW-0456">Lyase</keyword>
<protein>
    <submittedName>
        <fullName evidence="9">Citrate lyase subunit beta / citryl-CoA lyase</fullName>
    </submittedName>
    <submittedName>
        <fullName evidence="8">CoA ester lyase</fullName>
    </submittedName>
</protein>
<keyword evidence="4 6" id="KW-0460">Magnesium</keyword>
<dbReference type="Pfam" id="PF03328">
    <property type="entry name" value="HpcH_HpaI"/>
    <property type="match status" value="1"/>
</dbReference>
<dbReference type="InterPro" id="IPR011206">
    <property type="entry name" value="Citrate_lyase_beta/mcl1/mcl2"/>
</dbReference>
<dbReference type="GO" id="GO:0006107">
    <property type="term" value="P:oxaloacetate metabolic process"/>
    <property type="evidence" value="ECO:0007669"/>
    <property type="project" value="TreeGrafter"/>
</dbReference>
<dbReference type="PIRSF" id="PIRSF015582">
    <property type="entry name" value="Cit_lyase_B"/>
    <property type="match status" value="1"/>
</dbReference>
<name>A0A1G7G0C3_9SPHN</name>
<feature type="binding site" evidence="6">
    <location>
        <position position="149"/>
    </location>
    <ligand>
        <name>Mg(2+)</name>
        <dbReference type="ChEBI" id="CHEBI:18420"/>
    </ligand>
</feature>
<keyword evidence="10" id="KW-1185">Reference proteome</keyword>
<dbReference type="EMBL" id="WSUT01000005">
    <property type="protein sequence ID" value="MWC42638.1"/>
    <property type="molecule type" value="Genomic_DNA"/>
</dbReference>
<dbReference type="EMBL" id="FNBI01000001">
    <property type="protein sequence ID" value="SDE81532.1"/>
    <property type="molecule type" value="Genomic_DNA"/>
</dbReference>
<sequence>MPHPHRSALFLPASNPRAIAKARTLPCDVVILDLEDAVAPDAKTQSRAAALEAAAQGFGERRLVIRANALDTPWGEVDCAALRDSPVDAVLLPKVDGPAAARRARALLGEEGPPLWAMIETCCGVLALADLCADTPALRLEGLIAGTNDLAKEMRLPADPARAALMPLLVQMVVAARAYGLIVLDGVCNALDDGDRLGAECAQGRMLGFDGKTLIHPSQIAPANTAFGPSPDEIAWARAVVAAFADPANAVLGAIRLDGQMVERLHLAQAERLLALA</sequence>
<evidence type="ECO:0000256" key="5">
    <source>
        <dbReference type="PIRSR" id="PIRSR015582-1"/>
    </source>
</evidence>
<dbReference type="OrthoDB" id="9800547at2"/>
<dbReference type="SUPFAM" id="SSF51621">
    <property type="entry name" value="Phosphoenolpyruvate/pyruvate domain"/>
    <property type="match status" value="1"/>
</dbReference>
<dbReference type="AlphaFoldDB" id="A0A1G7G0C3"/>
<reference evidence="8 11" key="2">
    <citation type="submission" date="2019-12" db="EMBL/GenBank/DDBJ databases">
        <authorList>
            <person name="Zheng J."/>
        </authorList>
    </citation>
    <scope>NUCLEOTIDE SEQUENCE [LARGE SCALE GENOMIC DNA]</scope>
    <source>
        <strain evidence="8 11">DSM 27347</strain>
    </source>
</reference>
<dbReference type="GO" id="GO:0016829">
    <property type="term" value="F:lyase activity"/>
    <property type="evidence" value="ECO:0007669"/>
    <property type="project" value="UniProtKB-KW"/>
</dbReference>
<evidence type="ECO:0000256" key="3">
    <source>
        <dbReference type="ARBA" id="ARBA00022723"/>
    </source>
</evidence>
<dbReference type="RefSeq" id="WP_149681117.1">
    <property type="nucleotide sequence ID" value="NZ_FNBI01000001.1"/>
</dbReference>
<dbReference type="Proteomes" id="UP000436801">
    <property type="component" value="Unassembled WGS sequence"/>
</dbReference>
<accession>A0A1G7G0C3</accession>
<evidence type="ECO:0000256" key="2">
    <source>
        <dbReference type="ARBA" id="ARBA00005568"/>
    </source>
</evidence>
<organism evidence="9 10">
    <name type="scientific">Sphingomonas carotinifaciens</name>
    <dbReference type="NCBI Taxonomy" id="1166323"/>
    <lineage>
        <taxon>Bacteria</taxon>
        <taxon>Pseudomonadati</taxon>
        <taxon>Pseudomonadota</taxon>
        <taxon>Alphaproteobacteria</taxon>
        <taxon>Sphingomonadales</taxon>
        <taxon>Sphingomonadaceae</taxon>
        <taxon>Sphingomonas</taxon>
    </lineage>
</organism>
<feature type="binding site" evidence="5">
    <location>
        <position position="66"/>
    </location>
    <ligand>
        <name>substrate</name>
    </ligand>
</feature>
<dbReference type="PANTHER" id="PTHR32308">
    <property type="entry name" value="LYASE BETA SUBUNIT, PUTATIVE (AFU_ORTHOLOGUE AFUA_4G13030)-RELATED"/>
    <property type="match status" value="1"/>
</dbReference>
<evidence type="ECO:0000256" key="1">
    <source>
        <dbReference type="ARBA" id="ARBA00001946"/>
    </source>
</evidence>
<gene>
    <name evidence="8" type="ORF">GQR91_03070</name>
    <name evidence="9" type="ORF">SAMN05216557_101639</name>
</gene>
<evidence type="ECO:0000256" key="4">
    <source>
        <dbReference type="ARBA" id="ARBA00022842"/>
    </source>
</evidence>
<evidence type="ECO:0000256" key="6">
    <source>
        <dbReference type="PIRSR" id="PIRSR015582-2"/>
    </source>
</evidence>
<dbReference type="GO" id="GO:0000287">
    <property type="term" value="F:magnesium ion binding"/>
    <property type="evidence" value="ECO:0007669"/>
    <property type="project" value="TreeGrafter"/>
</dbReference>
<dbReference type="PANTHER" id="PTHR32308:SF10">
    <property type="entry name" value="CITRATE LYASE SUBUNIT BETA"/>
    <property type="match status" value="1"/>
</dbReference>
<comment type="similarity">
    <text evidence="2">Belongs to the HpcH/HpaI aldolase family.</text>
</comment>
<evidence type="ECO:0000313" key="11">
    <source>
        <dbReference type="Proteomes" id="UP000436801"/>
    </source>
</evidence>
<evidence type="ECO:0000313" key="8">
    <source>
        <dbReference type="EMBL" id="MWC42638.1"/>
    </source>
</evidence>
<dbReference type="InterPro" id="IPR040442">
    <property type="entry name" value="Pyrv_kinase-like_dom_sf"/>
</dbReference>
<keyword evidence="3 6" id="KW-0479">Metal-binding</keyword>
<feature type="binding site" evidence="6">
    <location>
        <position position="120"/>
    </location>
    <ligand>
        <name>Mg(2+)</name>
        <dbReference type="ChEBI" id="CHEBI:18420"/>
    </ligand>
</feature>